<keyword evidence="1" id="KW-0812">Transmembrane</keyword>
<reference evidence="2 3" key="1">
    <citation type="submission" date="2018-08" db="EMBL/GenBank/DDBJ databases">
        <title>Isolation, diversity and antifungal activity of Actinobacteria from wheat.</title>
        <authorList>
            <person name="Han C."/>
        </authorList>
    </citation>
    <scope>NUCLEOTIDE SEQUENCE [LARGE SCALE GENOMIC DNA]</scope>
    <source>
        <strain evidence="2 3">NEAU-YY421</strain>
    </source>
</reference>
<evidence type="ECO:0000313" key="3">
    <source>
        <dbReference type="Proteomes" id="UP000263094"/>
    </source>
</evidence>
<feature type="transmembrane region" description="Helical" evidence="1">
    <location>
        <begin position="199"/>
        <end position="217"/>
    </location>
</feature>
<dbReference type="GO" id="GO:0005886">
    <property type="term" value="C:plasma membrane"/>
    <property type="evidence" value="ECO:0007669"/>
    <property type="project" value="UniProtKB-SubCell"/>
</dbReference>
<keyword evidence="1" id="KW-1133">Transmembrane helix</keyword>
<dbReference type="Pfam" id="PF12679">
    <property type="entry name" value="ABC2_membrane_2"/>
    <property type="match status" value="1"/>
</dbReference>
<feature type="transmembrane region" description="Helical" evidence="1">
    <location>
        <begin position="131"/>
        <end position="153"/>
    </location>
</feature>
<feature type="transmembrane region" description="Helical" evidence="1">
    <location>
        <begin position="173"/>
        <end position="194"/>
    </location>
</feature>
<feature type="transmembrane region" description="Helical" evidence="1">
    <location>
        <begin position="35"/>
        <end position="53"/>
    </location>
</feature>
<comment type="caution">
    <text evidence="2">The sequence shown here is derived from an EMBL/GenBank/DDBJ whole genome shotgun (WGS) entry which is preliminary data.</text>
</comment>
<organism evidence="2 3">
    <name type="scientific">Streptomyces triticagri</name>
    <dbReference type="NCBI Taxonomy" id="2293568"/>
    <lineage>
        <taxon>Bacteria</taxon>
        <taxon>Bacillati</taxon>
        <taxon>Actinomycetota</taxon>
        <taxon>Actinomycetes</taxon>
        <taxon>Kitasatosporales</taxon>
        <taxon>Streptomycetaceae</taxon>
        <taxon>Streptomyces</taxon>
    </lineage>
</organism>
<accession>A0A372MBQ5</accession>
<keyword evidence="1" id="KW-0472">Membrane</keyword>
<gene>
    <name evidence="2" type="ORF">DY218_02245</name>
</gene>
<sequence>MSAVLTETPGPGAGHAPRRRLPRGLAWLVLTQHRTLTYLYLAVLVLGPLWILYQHHRMAGQIDAGISGADARMQLAGNSGFDQLAAGLTSLPVLIAVFAAAPLLAGDREHGTVQLVTTQSVTRGRWVAAKVLWCLGLTGVAGIVLSVLFTWSWRSHREYVMTSWLDGQIFDNTGPVFPALCLFLAAAGMTVGLLVKRQLAAMGITFVFCFAVQIVWAEVRDRFAATRTVSFPIDSGEPAVLDNAYEVDRWIGTADGKLFGWGHCAEPTEAASDACIKQNGIVNDVVEYLGYDQMGALQWTGAGILLAGAALLTAFTVWRVARTPL</sequence>
<dbReference type="GO" id="GO:0140359">
    <property type="term" value="F:ABC-type transporter activity"/>
    <property type="evidence" value="ECO:0007669"/>
    <property type="project" value="InterPro"/>
</dbReference>
<dbReference type="RefSeq" id="WP_128554161.1">
    <property type="nucleotide sequence ID" value="NZ_QUAK01000013.1"/>
</dbReference>
<proteinExistence type="predicted"/>
<dbReference type="AlphaFoldDB" id="A0A372MBQ5"/>
<dbReference type="Proteomes" id="UP000263094">
    <property type="component" value="Unassembled WGS sequence"/>
</dbReference>
<evidence type="ECO:0000313" key="2">
    <source>
        <dbReference type="EMBL" id="RFU88372.1"/>
    </source>
</evidence>
<dbReference type="OrthoDB" id="3579673at2"/>
<dbReference type="EMBL" id="QUAK01000013">
    <property type="protein sequence ID" value="RFU88372.1"/>
    <property type="molecule type" value="Genomic_DNA"/>
</dbReference>
<evidence type="ECO:0000256" key="1">
    <source>
        <dbReference type="SAM" id="Phobius"/>
    </source>
</evidence>
<protein>
    <submittedName>
        <fullName evidence="2">ABC transporter permease</fullName>
    </submittedName>
</protein>
<keyword evidence="3" id="KW-1185">Reference proteome</keyword>
<feature type="transmembrane region" description="Helical" evidence="1">
    <location>
        <begin position="296"/>
        <end position="318"/>
    </location>
</feature>
<name>A0A372MBQ5_9ACTN</name>